<dbReference type="Pfam" id="PF00067">
    <property type="entry name" value="p450"/>
    <property type="match status" value="1"/>
</dbReference>
<dbReference type="PRINTS" id="PR00385">
    <property type="entry name" value="P450"/>
</dbReference>
<name>A0A5C3MKY7_9AGAM</name>
<evidence type="ECO:0000256" key="2">
    <source>
        <dbReference type="ARBA" id="ARBA00005179"/>
    </source>
</evidence>
<evidence type="ECO:0000256" key="10">
    <source>
        <dbReference type="RuleBase" id="RU000461"/>
    </source>
</evidence>
<dbReference type="Gene3D" id="1.10.630.10">
    <property type="entry name" value="Cytochrome P450"/>
    <property type="match status" value="1"/>
</dbReference>
<comment type="pathway">
    <text evidence="2">Secondary metabolite biosynthesis.</text>
</comment>
<evidence type="ECO:0000256" key="6">
    <source>
        <dbReference type="ARBA" id="ARBA00023002"/>
    </source>
</evidence>
<dbReference type="SUPFAM" id="SSF48264">
    <property type="entry name" value="Cytochrome P450"/>
    <property type="match status" value="1"/>
</dbReference>
<reference evidence="11 12" key="1">
    <citation type="journal article" date="2019" name="Nat. Ecol. Evol.">
        <title>Megaphylogeny resolves global patterns of mushroom evolution.</title>
        <authorList>
            <person name="Varga T."/>
            <person name="Krizsan K."/>
            <person name="Foldi C."/>
            <person name="Dima B."/>
            <person name="Sanchez-Garcia M."/>
            <person name="Sanchez-Ramirez S."/>
            <person name="Szollosi G.J."/>
            <person name="Szarkandi J.G."/>
            <person name="Papp V."/>
            <person name="Albert L."/>
            <person name="Andreopoulos W."/>
            <person name="Angelini C."/>
            <person name="Antonin V."/>
            <person name="Barry K.W."/>
            <person name="Bougher N.L."/>
            <person name="Buchanan P."/>
            <person name="Buyck B."/>
            <person name="Bense V."/>
            <person name="Catcheside P."/>
            <person name="Chovatia M."/>
            <person name="Cooper J."/>
            <person name="Damon W."/>
            <person name="Desjardin D."/>
            <person name="Finy P."/>
            <person name="Geml J."/>
            <person name="Haridas S."/>
            <person name="Hughes K."/>
            <person name="Justo A."/>
            <person name="Karasinski D."/>
            <person name="Kautmanova I."/>
            <person name="Kiss B."/>
            <person name="Kocsube S."/>
            <person name="Kotiranta H."/>
            <person name="LaButti K.M."/>
            <person name="Lechner B.E."/>
            <person name="Liimatainen K."/>
            <person name="Lipzen A."/>
            <person name="Lukacs Z."/>
            <person name="Mihaltcheva S."/>
            <person name="Morgado L.N."/>
            <person name="Niskanen T."/>
            <person name="Noordeloos M.E."/>
            <person name="Ohm R.A."/>
            <person name="Ortiz-Santana B."/>
            <person name="Ovrebo C."/>
            <person name="Racz N."/>
            <person name="Riley R."/>
            <person name="Savchenko A."/>
            <person name="Shiryaev A."/>
            <person name="Soop K."/>
            <person name="Spirin V."/>
            <person name="Szebenyi C."/>
            <person name="Tomsovsky M."/>
            <person name="Tulloss R.E."/>
            <person name="Uehling J."/>
            <person name="Grigoriev I.V."/>
            <person name="Vagvolgyi C."/>
            <person name="Papp T."/>
            <person name="Martin F.M."/>
            <person name="Miettinen O."/>
            <person name="Hibbett D.S."/>
            <person name="Nagy L.G."/>
        </authorList>
    </citation>
    <scope>NUCLEOTIDE SEQUENCE [LARGE SCALE GENOMIC DNA]</scope>
    <source>
        <strain evidence="11 12">OMC1185</strain>
    </source>
</reference>
<proteinExistence type="inferred from homology"/>
<evidence type="ECO:0000256" key="7">
    <source>
        <dbReference type="ARBA" id="ARBA00023004"/>
    </source>
</evidence>
<dbReference type="PANTHER" id="PTHR24305">
    <property type="entry name" value="CYTOCHROME P450"/>
    <property type="match status" value="1"/>
</dbReference>
<dbReference type="PRINTS" id="PR00463">
    <property type="entry name" value="EP450I"/>
</dbReference>
<protein>
    <submittedName>
        <fullName evidence="11">Cytochrome P450</fullName>
    </submittedName>
</protein>
<dbReference type="OrthoDB" id="1470350at2759"/>
<evidence type="ECO:0000256" key="5">
    <source>
        <dbReference type="ARBA" id="ARBA00022723"/>
    </source>
</evidence>
<dbReference type="EMBL" id="ML213541">
    <property type="protein sequence ID" value="TFK45547.1"/>
    <property type="molecule type" value="Genomic_DNA"/>
</dbReference>
<evidence type="ECO:0000256" key="3">
    <source>
        <dbReference type="ARBA" id="ARBA00010617"/>
    </source>
</evidence>
<dbReference type="GO" id="GO:0004497">
    <property type="term" value="F:monooxygenase activity"/>
    <property type="evidence" value="ECO:0007669"/>
    <property type="project" value="UniProtKB-KW"/>
</dbReference>
<evidence type="ECO:0000256" key="1">
    <source>
        <dbReference type="ARBA" id="ARBA00001971"/>
    </source>
</evidence>
<dbReference type="GO" id="GO:0005506">
    <property type="term" value="F:iron ion binding"/>
    <property type="evidence" value="ECO:0007669"/>
    <property type="project" value="InterPro"/>
</dbReference>
<dbReference type="InterPro" id="IPR002401">
    <property type="entry name" value="Cyt_P450_E_grp-I"/>
</dbReference>
<feature type="binding site" description="axial binding residue" evidence="9">
    <location>
        <position position="452"/>
    </location>
    <ligand>
        <name>heme</name>
        <dbReference type="ChEBI" id="CHEBI:30413"/>
    </ligand>
    <ligandPart>
        <name>Fe</name>
        <dbReference type="ChEBI" id="CHEBI:18248"/>
    </ligandPart>
</feature>
<dbReference type="PROSITE" id="PS00086">
    <property type="entry name" value="CYTOCHROME_P450"/>
    <property type="match status" value="1"/>
</dbReference>
<dbReference type="STRING" id="5364.A0A5C3MKY7"/>
<keyword evidence="4 9" id="KW-0349">Heme</keyword>
<comment type="cofactor">
    <cofactor evidence="1 9">
        <name>heme</name>
        <dbReference type="ChEBI" id="CHEBI:30413"/>
    </cofactor>
</comment>
<dbReference type="Proteomes" id="UP000305948">
    <property type="component" value="Unassembled WGS sequence"/>
</dbReference>
<evidence type="ECO:0000313" key="12">
    <source>
        <dbReference type="Proteomes" id="UP000305948"/>
    </source>
</evidence>
<dbReference type="InterPro" id="IPR036396">
    <property type="entry name" value="Cyt_P450_sf"/>
</dbReference>
<dbReference type="GO" id="GO:0020037">
    <property type="term" value="F:heme binding"/>
    <property type="evidence" value="ECO:0007669"/>
    <property type="project" value="InterPro"/>
</dbReference>
<keyword evidence="12" id="KW-1185">Reference proteome</keyword>
<evidence type="ECO:0000256" key="4">
    <source>
        <dbReference type="ARBA" id="ARBA00022617"/>
    </source>
</evidence>
<sequence>MWLSILAISLLSILFVTSRILKFVTGLKKVAYLPGLRCPLGSMSFPGTMLPTNLLNPGFDWPWKWRNRIYPSYGSQTISVVPFLSGVPVVYTCSPDVAKQILSNQHGFWKDPEATAPLTMWGNNLLTANHDVHKRHRKVVGPAFNGSTYAFVAQEASRLYAEMMESEGWYKQQVVNLEPINGYLSKFALGVVSRCGYGLPFPWNTDNREGMSFDRALMIVSGGTILRLIAPRWAYKLPIKRLHEVDEAFKSLAKFMRAFVIDKKAELTSKESEGSSPKVDVFTRLVAASEAEGKNGLDDQELIGNVFTFLFAGHETTAHVLQACLALLALHPEEQGVCYHNIMQVLGDSRNPTLDDFDALEKVLFCFQEAARMFPGASVAERDTDDTVSLTLPAEDGGRTIVLQPGVRIVVDLVGIHYNPRVFPDPERFYPARWQGIRETELPSFGWGPRACIGRKFALVEAVSFLALFLRDWQVEPILKEREDKVQWRERILQATLVGLAFGVRDVPLRLRRRGTRLALPLIAQLNLVNRACRD</sequence>
<gene>
    <name evidence="11" type="ORF">OE88DRAFT_1120320</name>
</gene>
<accession>A0A5C3MKY7</accession>
<dbReference type="InterPro" id="IPR001128">
    <property type="entry name" value="Cyt_P450"/>
</dbReference>
<comment type="similarity">
    <text evidence="3 10">Belongs to the cytochrome P450 family.</text>
</comment>
<dbReference type="GO" id="GO:0016705">
    <property type="term" value="F:oxidoreductase activity, acting on paired donors, with incorporation or reduction of molecular oxygen"/>
    <property type="evidence" value="ECO:0007669"/>
    <property type="project" value="InterPro"/>
</dbReference>
<dbReference type="PANTHER" id="PTHR24305:SF166">
    <property type="entry name" value="CYTOCHROME P450 12A4, MITOCHONDRIAL-RELATED"/>
    <property type="match status" value="1"/>
</dbReference>
<keyword evidence="5 9" id="KW-0479">Metal-binding</keyword>
<dbReference type="AlphaFoldDB" id="A0A5C3MKY7"/>
<dbReference type="InterPro" id="IPR050121">
    <property type="entry name" value="Cytochrome_P450_monoxygenase"/>
</dbReference>
<keyword evidence="8 10" id="KW-0503">Monooxygenase</keyword>
<evidence type="ECO:0000313" key="11">
    <source>
        <dbReference type="EMBL" id="TFK45547.1"/>
    </source>
</evidence>
<organism evidence="11 12">
    <name type="scientific">Heliocybe sulcata</name>
    <dbReference type="NCBI Taxonomy" id="5364"/>
    <lineage>
        <taxon>Eukaryota</taxon>
        <taxon>Fungi</taxon>
        <taxon>Dikarya</taxon>
        <taxon>Basidiomycota</taxon>
        <taxon>Agaricomycotina</taxon>
        <taxon>Agaricomycetes</taxon>
        <taxon>Gloeophyllales</taxon>
        <taxon>Gloeophyllaceae</taxon>
        <taxon>Heliocybe</taxon>
    </lineage>
</organism>
<keyword evidence="7 9" id="KW-0408">Iron</keyword>
<evidence type="ECO:0000256" key="8">
    <source>
        <dbReference type="ARBA" id="ARBA00023033"/>
    </source>
</evidence>
<keyword evidence="6 10" id="KW-0560">Oxidoreductase</keyword>
<dbReference type="InterPro" id="IPR017972">
    <property type="entry name" value="Cyt_P450_CS"/>
</dbReference>
<evidence type="ECO:0000256" key="9">
    <source>
        <dbReference type="PIRSR" id="PIRSR602401-1"/>
    </source>
</evidence>